<dbReference type="GO" id="GO:0016791">
    <property type="term" value="F:phosphatase activity"/>
    <property type="evidence" value="ECO:0007669"/>
    <property type="project" value="InterPro"/>
</dbReference>
<proteinExistence type="predicted"/>
<protein>
    <submittedName>
        <fullName evidence="2">CNEP1 phosphatase</fullName>
    </submittedName>
</protein>
<accession>A0A836FHI7</accession>
<sequence length="261" mass="30085">MLKQLQMGMRAFLLMASRVWTCICFLLKKQVRAISQMQPVKYEIFPLSPLSRHRLSIVKRKVLVLDLDETLIHSHHDGVARPTVRPGTPPDFVLKVTIDRHPVRFFVHKRPHVDFFLDIVLFSCFTIQVCINYFLLSISIRYELVVFTASMEIYGAAVADKLDNNRGILRRRYYRQHCTPEMGSYTKDLSAICSDLSSVFILDNSPGAYRAYPHNAIPIKSWFSDAGDTALLSLLPVLDALRFTQDVRSVLSRNLHLHHTW</sequence>
<dbReference type="PROSITE" id="PS50969">
    <property type="entry name" value="FCP1"/>
    <property type="match status" value="1"/>
</dbReference>
<comment type="caution">
    <text evidence="2">The sequence shown here is derived from an EMBL/GenBank/DDBJ whole genome shotgun (WGS) entry which is preliminary data.</text>
</comment>
<keyword evidence="3" id="KW-1185">Reference proteome</keyword>
<feature type="non-terminal residue" evidence="2">
    <location>
        <position position="1"/>
    </location>
</feature>
<dbReference type="InterPro" id="IPR011948">
    <property type="entry name" value="Dullard_phosphatase"/>
</dbReference>
<dbReference type="InterPro" id="IPR023214">
    <property type="entry name" value="HAD_sf"/>
</dbReference>
<feature type="domain" description="FCP1 homology" evidence="1">
    <location>
        <begin position="56"/>
        <end position="241"/>
    </location>
</feature>
<gene>
    <name evidence="2" type="primary">Dd</name>
    <name evidence="2" type="ORF">G6Z76_0013906</name>
</gene>
<dbReference type="InterPro" id="IPR004274">
    <property type="entry name" value="FCP1_dom"/>
</dbReference>
<dbReference type="InterPro" id="IPR036412">
    <property type="entry name" value="HAD-like_sf"/>
</dbReference>
<dbReference type="NCBIfam" id="TIGR02251">
    <property type="entry name" value="HIF-SF_euk"/>
    <property type="match status" value="1"/>
</dbReference>
<name>A0A836FHI7_9HYME</name>
<feature type="non-terminal residue" evidence="2">
    <location>
        <position position="261"/>
    </location>
</feature>
<dbReference type="Pfam" id="PF03031">
    <property type="entry name" value="NIF"/>
    <property type="match status" value="1"/>
</dbReference>
<evidence type="ECO:0000259" key="1">
    <source>
        <dbReference type="PROSITE" id="PS50969"/>
    </source>
</evidence>
<evidence type="ECO:0000313" key="2">
    <source>
        <dbReference type="EMBL" id="KAG5347226.1"/>
    </source>
</evidence>
<dbReference type="EMBL" id="JAANIC010001043">
    <property type="protein sequence ID" value="KAG5347226.1"/>
    <property type="molecule type" value="Genomic_DNA"/>
</dbReference>
<dbReference type="Gene3D" id="3.40.50.1000">
    <property type="entry name" value="HAD superfamily/HAD-like"/>
    <property type="match status" value="1"/>
</dbReference>
<dbReference type="SUPFAM" id="SSF56784">
    <property type="entry name" value="HAD-like"/>
    <property type="match status" value="1"/>
</dbReference>
<evidence type="ECO:0000313" key="3">
    <source>
        <dbReference type="Proteomes" id="UP000669903"/>
    </source>
</evidence>
<dbReference type="CDD" id="cd07521">
    <property type="entry name" value="HAD_FCP1-like"/>
    <property type="match status" value="1"/>
</dbReference>
<dbReference type="Proteomes" id="UP000669903">
    <property type="component" value="Unassembled WGS sequence"/>
</dbReference>
<dbReference type="AlphaFoldDB" id="A0A836FHI7"/>
<dbReference type="FunFam" id="3.40.50.1000:FF:000389">
    <property type="entry name" value="CTDNEP1 isoform 2"/>
    <property type="match status" value="1"/>
</dbReference>
<dbReference type="PANTHER" id="PTHR12210">
    <property type="entry name" value="DULLARD PROTEIN PHOSPHATASE"/>
    <property type="match status" value="1"/>
</dbReference>
<dbReference type="SMART" id="SM00577">
    <property type="entry name" value="CPDc"/>
    <property type="match status" value="1"/>
</dbReference>
<reference evidence="2" key="1">
    <citation type="submission" date="2020-03" db="EMBL/GenBank/DDBJ databases">
        <title>Relaxed selection underlies rapid genomic changes in the transitions from sociality to social parasitism in ants.</title>
        <authorList>
            <person name="Bi X."/>
        </authorList>
    </citation>
    <scope>NUCLEOTIDE SEQUENCE</scope>
    <source>
        <strain evidence="2">BGI-DK2014a</strain>
        <tissue evidence="2">Whole body</tissue>
    </source>
</reference>
<organism evidence="2 3">
    <name type="scientific">Acromyrmex charruanus</name>
    <dbReference type="NCBI Taxonomy" id="2715315"/>
    <lineage>
        <taxon>Eukaryota</taxon>
        <taxon>Metazoa</taxon>
        <taxon>Ecdysozoa</taxon>
        <taxon>Arthropoda</taxon>
        <taxon>Hexapoda</taxon>
        <taxon>Insecta</taxon>
        <taxon>Pterygota</taxon>
        <taxon>Neoptera</taxon>
        <taxon>Endopterygota</taxon>
        <taxon>Hymenoptera</taxon>
        <taxon>Apocrita</taxon>
        <taxon>Aculeata</taxon>
        <taxon>Formicoidea</taxon>
        <taxon>Formicidae</taxon>
        <taxon>Myrmicinae</taxon>
        <taxon>Acromyrmex</taxon>
    </lineage>
</organism>
<dbReference type="InterPro" id="IPR050365">
    <property type="entry name" value="TIM50"/>
</dbReference>